<dbReference type="Pfam" id="PF03950">
    <property type="entry name" value="tRNA-synt_1c_C"/>
    <property type="match status" value="1"/>
</dbReference>
<dbReference type="InterPro" id="IPR050132">
    <property type="entry name" value="Gln/Glu-tRNA_Ligase"/>
</dbReference>
<dbReference type="FunFam" id="2.40.240.10:FF:000007">
    <property type="entry name" value="Glutamine--tRNA ligase"/>
    <property type="match status" value="1"/>
</dbReference>
<dbReference type="InterPro" id="IPR014729">
    <property type="entry name" value="Rossmann-like_a/b/a_fold"/>
</dbReference>
<evidence type="ECO:0000256" key="11">
    <source>
        <dbReference type="SAM" id="MobiDB-lite"/>
    </source>
</evidence>
<organism evidence="17">
    <name type="scientific">Amorphochlora amoebiformis</name>
    <dbReference type="NCBI Taxonomy" id="1561963"/>
    <lineage>
        <taxon>Eukaryota</taxon>
        <taxon>Sar</taxon>
        <taxon>Rhizaria</taxon>
        <taxon>Cercozoa</taxon>
        <taxon>Chlorarachniophyceae</taxon>
        <taxon>Amorphochlora</taxon>
    </lineage>
</organism>
<keyword evidence="3 10" id="KW-0436">Ligase</keyword>
<dbReference type="GO" id="GO:0006425">
    <property type="term" value="P:glutaminyl-tRNA aminoacylation"/>
    <property type="evidence" value="ECO:0007669"/>
    <property type="project" value="InterPro"/>
</dbReference>
<dbReference type="FunFam" id="1.10.8.1290:FF:000002">
    <property type="entry name" value="Glutamine--tRNA ligase cytoplasmic"/>
    <property type="match status" value="1"/>
</dbReference>
<evidence type="ECO:0000313" key="17">
    <source>
        <dbReference type="EMBL" id="CAD8459824.1"/>
    </source>
</evidence>
<protein>
    <recommendedName>
        <fullName evidence="2">glutamine--tRNA ligase</fullName>
        <ecNumber evidence="2">6.1.1.18</ecNumber>
    </recommendedName>
    <alternativeName>
        <fullName evidence="8">Glutaminyl-tRNA synthetase</fullName>
    </alternativeName>
</protein>
<evidence type="ECO:0000256" key="2">
    <source>
        <dbReference type="ARBA" id="ARBA00012836"/>
    </source>
</evidence>
<dbReference type="InterPro" id="IPR020056">
    <property type="entry name" value="Rbsml_bL25/Gln-tRNA_synth_N"/>
</dbReference>
<comment type="similarity">
    <text evidence="1 10">Belongs to the class-I aminoacyl-tRNA synthetase family.</text>
</comment>
<dbReference type="InterPro" id="IPR001412">
    <property type="entry name" value="aa-tRNA-synth_I_CS"/>
</dbReference>
<dbReference type="InterPro" id="IPR011035">
    <property type="entry name" value="Ribosomal_bL25/Gln-tRNA_synth"/>
</dbReference>
<feature type="domain" description="Glutamyl/glutaminyl-tRNA synthetase class Ib catalytic" evidence="12">
    <location>
        <begin position="247"/>
        <end position="553"/>
    </location>
</feature>
<dbReference type="AlphaFoldDB" id="A0A7S0DNC9"/>
<dbReference type="Gene3D" id="1.10.8.1290">
    <property type="entry name" value="Glutaminyl-tRNA synthetase, non-specific RNA binding region part 1, domain 1"/>
    <property type="match status" value="1"/>
</dbReference>
<dbReference type="SUPFAM" id="SSF52374">
    <property type="entry name" value="Nucleotidylyl transferase"/>
    <property type="match status" value="1"/>
</dbReference>
<evidence type="ECO:0000256" key="1">
    <source>
        <dbReference type="ARBA" id="ARBA00005594"/>
    </source>
</evidence>
<keyword evidence="4 10" id="KW-0547">Nucleotide-binding</keyword>
<evidence type="ECO:0000259" key="16">
    <source>
        <dbReference type="Pfam" id="PF20974"/>
    </source>
</evidence>
<dbReference type="Gene3D" id="2.40.240.10">
    <property type="entry name" value="Ribosomal Protein L25, Chain P"/>
    <property type="match status" value="2"/>
</dbReference>
<feature type="domain" description="Glutamyl/glutaminyl-tRNA synthetase class Ib anti-codon binding" evidence="13">
    <location>
        <begin position="557"/>
        <end position="660"/>
    </location>
</feature>
<dbReference type="InterPro" id="IPR049437">
    <property type="entry name" value="tRNA-synt_1c_C2"/>
</dbReference>
<dbReference type="NCBIfam" id="TIGR00440">
    <property type="entry name" value="glnS"/>
    <property type="match status" value="1"/>
</dbReference>
<evidence type="ECO:0000256" key="3">
    <source>
        <dbReference type="ARBA" id="ARBA00022598"/>
    </source>
</evidence>
<dbReference type="EMBL" id="HBEM01027579">
    <property type="protein sequence ID" value="CAD8459824.1"/>
    <property type="molecule type" value="Transcribed_RNA"/>
</dbReference>
<feature type="domain" description="Glutaminyl-tRNA synthetase class Ib non-specific RNA-binding" evidence="15">
    <location>
        <begin position="4"/>
        <end position="160"/>
    </location>
</feature>
<evidence type="ECO:0000256" key="5">
    <source>
        <dbReference type="ARBA" id="ARBA00022840"/>
    </source>
</evidence>
<dbReference type="GO" id="GO:0004819">
    <property type="term" value="F:glutamine-tRNA ligase activity"/>
    <property type="evidence" value="ECO:0007669"/>
    <property type="project" value="UniProtKB-EC"/>
</dbReference>
<dbReference type="PANTHER" id="PTHR43097:SF4">
    <property type="entry name" value="GLUTAMINE--TRNA LIGASE"/>
    <property type="match status" value="1"/>
</dbReference>
<proteinExistence type="inferred from homology"/>
<dbReference type="Pfam" id="PF04558">
    <property type="entry name" value="tRNA_synt_1c_R1"/>
    <property type="match status" value="1"/>
</dbReference>
<evidence type="ECO:0000259" key="13">
    <source>
        <dbReference type="Pfam" id="PF03950"/>
    </source>
</evidence>
<dbReference type="InterPro" id="IPR020058">
    <property type="entry name" value="Glu/Gln-tRNA-synth_Ib_cat-dom"/>
</dbReference>
<dbReference type="InterPro" id="IPR042559">
    <property type="entry name" value="Gln-tRNA-synth_Ib_RNA-bd_N_2"/>
</dbReference>
<keyword evidence="6 10" id="KW-0648">Protein biosynthesis</keyword>
<feature type="region of interest" description="Disordered" evidence="11">
    <location>
        <begin position="179"/>
        <end position="214"/>
    </location>
</feature>
<dbReference type="InterPro" id="IPR042558">
    <property type="entry name" value="Gln-tRNA-synth_Ib_RNA-bd_N_1"/>
</dbReference>
<gene>
    <name evidence="17" type="ORF">LAMO00422_LOCUS18782</name>
</gene>
<dbReference type="Pfam" id="PF00749">
    <property type="entry name" value="tRNA-synt_1c"/>
    <property type="match status" value="1"/>
</dbReference>
<dbReference type="InterPro" id="IPR004514">
    <property type="entry name" value="Gln-tRNA-synth"/>
</dbReference>
<keyword evidence="7 10" id="KW-0030">Aminoacyl-tRNA synthetase</keyword>
<dbReference type="EC" id="6.1.1.18" evidence="2"/>
<reference evidence="17" key="1">
    <citation type="submission" date="2021-01" db="EMBL/GenBank/DDBJ databases">
        <authorList>
            <person name="Corre E."/>
            <person name="Pelletier E."/>
            <person name="Niang G."/>
            <person name="Scheremetjew M."/>
            <person name="Finn R."/>
            <person name="Kale V."/>
            <person name="Holt S."/>
            <person name="Cochrane G."/>
            <person name="Meng A."/>
            <person name="Brown T."/>
            <person name="Cohen L."/>
        </authorList>
    </citation>
    <scope>NUCLEOTIDE SEQUENCE</scope>
    <source>
        <strain evidence="17">CCMP2058</strain>
    </source>
</reference>
<evidence type="ECO:0000256" key="6">
    <source>
        <dbReference type="ARBA" id="ARBA00022917"/>
    </source>
</evidence>
<dbReference type="Gene3D" id="1.10.10.2420">
    <property type="match status" value="1"/>
</dbReference>
<evidence type="ECO:0000256" key="9">
    <source>
        <dbReference type="ARBA" id="ARBA00048270"/>
    </source>
</evidence>
<keyword evidence="5 10" id="KW-0067">ATP-binding</keyword>
<dbReference type="Pfam" id="PF04557">
    <property type="entry name" value="tRNA_synt_1c_R2"/>
    <property type="match status" value="1"/>
</dbReference>
<evidence type="ECO:0000256" key="10">
    <source>
        <dbReference type="RuleBase" id="RU363037"/>
    </source>
</evidence>
<dbReference type="InterPro" id="IPR007639">
    <property type="entry name" value="Gln-tRNA-synth_Ib_RNA-bd_N"/>
</dbReference>
<dbReference type="SUPFAM" id="SSF50715">
    <property type="entry name" value="Ribosomal protein L25-like"/>
    <property type="match status" value="1"/>
</dbReference>
<dbReference type="PRINTS" id="PR00987">
    <property type="entry name" value="TRNASYNTHGLU"/>
</dbReference>
<dbReference type="Pfam" id="PF20974">
    <property type="entry name" value="tRNA-synt_1c_C2"/>
    <property type="match status" value="1"/>
</dbReference>
<evidence type="ECO:0000256" key="4">
    <source>
        <dbReference type="ARBA" id="ARBA00022741"/>
    </source>
</evidence>
<evidence type="ECO:0000256" key="8">
    <source>
        <dbReference type="ARBA" id="ARBA00030466"/>
    </source>
</evidence>
<accession>A0A7S0DNC9</accession>
<evidence type="ECO:0000259" key="14">
    <source>
        <dbReference type="Pfam" id="PF04557"/>
    </source>
</evidence>
<dbReference type="FunFam" id="1.10.10.2420:FF:000001">
    <property type="entry name" value="Glutamine--tRNA ligase cytoplasmic"/>
    <property type="match status" value="1"/>
</dbReference>
<feature type="domain" description="tRNA synthetases class I (E and Q) anti-codon binding" evidence="16">
    <location>
        <begin position="672"/>
        <end position="746"/>
    </location>
</feature>
<evidence type="ECO:0000256" key="7">
    <source>
        <dbReference type="ARBA" id="ARBA00023146"/>
    </source>
</evidence>
<evidence type="ECO:0000259" key="12">
    <source>
        <dbReference type="Pfam" id="PF00749"/>
    </source>
</evidence>
<evidence type="ECO:0000259" key="15">
    <source>
        <dbReference type="Pfam" id="PF04558"/>
    </source>
</evidence>
<dbReference type="Gene3D" id="3.40.50.620">
    <property type="entry name" value="HUPs"/>
    <property type="match status" value="1"/>
</dbReference>
<comment type="catalytic activity">
    <reaction evidence="9">
        <text>tRNA(Gln) + L-glutamine + ATP = L-glutaminyl-tRNA(Gln) + AMP + diphosphate</text>
        <dbReference type="Rhea" id="RHEA:20121"/>
        <dbReference type="Rhea" id="RHEA-COMP:9662"/>
        <dbReference type="Rhea" id="RHEA-COMP:9681"/>
        <dbReference type="ChEBI" id="CHEBI:30616"/>
        <dbReference type="ChEBI" id="CHEBI:33019"/>
        <dbReference type="ChEBI" id="CHEBI:58359"/>
        <dbReference type="ChEBI" id="CHEBI:78442"/>
        <dbReference type="ChEBI" id="CHEBI:78521"/>
        <dbReference type="ChEBI" id="CHEBI:456215"/>
        <dbReference type="EC" id="6.1.1.18"/>
    </reaction>
</comment>
<dbReference type="InterPro" id="IPR020059">
    <property type="entry name" value="Glu/Gln-tRNA-synth_Ib_codon-bd"/>
</dbReference>
<dbReference type="PROSITE" id="PS00178">
    <property type="entry name" value="AA_TRNA_LIGASE_I"/>
    <property type="match status" value="1"/>
</dbReference>
<dbReference type="GO" id="GO:0005829">
    <property type="term" value="C:cytosol"/>
    <property type="evidence" value="ECO:0007669"/>
    <property type="project" value="TreeGrafter"/>
</dbReference>
<dbReference type="InterPro" id="IPR007638">
    <property type="entry name" value="Gln-tRNA-synth_Ib_RNA-bd_2"/>
</dbReference>
<dbReference type="InterPro" id="IPR000924">
    <property type="entry name" value="Glu/Gln-tRNA-synth"/>
</dbReference>
<dbReference type="FunFam" id="3.40.50.620:FF:000037">
    <property type="entry name" value="Glutamine--tRNA ligase cytoplasmic"/>
    <property type="match status" value="1"/>
</dbReference>
<dbReference type="PANTHER" id="PTHR43097">
    <property type="entry name" value="GLUTAMINE-TRNA LIGASE"/>
    <property type="match status" value="1"/>
</dbReference>
<sequence length="775" mass="87898">MSADDVKLFLSIGLDKKKAELAAKNEKVCAKLKAVIEAAGVTGGCDGPVALLLFTVATRLKTMTGVKNLKECLAYVLNGKIKTPPQVTELLTQLTKGPEIFDPKSFETACGVGVVLTEADVRKTVSKVFERNDSLLAKDRYRAMGKVFGQVRGALKFANGKVVKDVFDELLLKKLGPKTEQDKKKVKNKPKANPKGTNEEEKTDDSTNVTSLNAHQLTSLLKGRDIPWAKNSEAEMKAHRTRTGGLMRTRFPPEPNGYLHIGHAKAMNFNFGVAKKFGGVTYLRFDDTNPEAEKKEYIDNIIENVKFMGHSPWKITYSSDSFEKLYEFAVGLIKKNKAFVCHMKGEDIQDNKKLGKKQKPSPWRNRPINESLYEFERMRRGYYAEGEAILRLKMDIKHDNPNMWDIVAYRVILRPHPHTGDKWCIYPTYDYTHCIIDSLEDITHSLCTMEFENRRESYYWLLDEIDIFKPNVWEYGRLNIESNVLSKRKLKHLVMAGFVSGWDDPRLLTINGLRRRGFTAEGINAFCDAMGVSRSVVVWAPYERLEQCGRGALNHISPRRMVVLDPLKVVLTNVDEKLNIDVKSQDFPDSLGVADNKKYLVKLHSTVYIERKDFRVEANKNYFGLTPGKTVRLLHAFNITCEKYDTSADGKVSTVYCKVDLNNKKKLKKGFLHWVSAPPGKTPLTITARLYEKLFVVDRPGEEGNYLDQLNKNSLRVVQAYANPELASAKVDEHYQFERLGFFYVDPSSSPKKLVFNRTMALASGIKKRTGGKKS</sequence>
<name>A0A7S0DNC9_9EUKA</name>
<feature type="domain" description="Glutaminyl-tRNA synthetase class Ib non-specific RNA-binding" evidence="14">
    <location>
        <begin position="163"/>
        <end position="206"/>
    </location>
</feature>
<dbReference type="GO" id="GO:0005524">
    <property type="term" value="F:ATP binding"/>
    <property type="evidence" value="ECO:0007669"/>
    <property type="project" value="UniProtKB-KW"/>
</dbReference>